<evidence type="ECO:0000259" key="4">
    <source>
        <dbReference type="Pfam" id="PF14905"/>
    </source>
</evidence>
<feature type="domain" description="Outer membrane protein beta-barrel" evidence="4">
    <location>
        <begin position="377"/>
        <end position="780"/>
    </location>
</feature>
<dbReference type="SUPFAM" id="SSF56935">
    <property type="entry name" value="Porins"/>
    <property type="match status" value="1"/>
</dbReference>
<dbReference type="Gene3D" id="2.60.40.1120">
    <property type="entry name" value="Carboxypeptidase-like, regulatory domain"/>
    <property type="match status" value="1"/>
</dbReference>
<dbReference type="Proteomes" id="UP000230000">
    <property type="component" value="Unassembled WGS sequence"/>
</dbReference>
<dbReference type="OrthoDB" id="905812at2"/>
<keyword evidence="2" id="KW-0472">Membrane</keyword>
<sequence>MKQLFILITLFFTLILKCGFSQVNIRIYICDTSHKPLQAATVVLQDSVHLYSGMSDSFGCVVLHLPAPGQYTTHISMLGYRSLDSTLRVEKQMHDLNFVLQPSSRQLSEVVVRTTNISISQDAEKFIVHYVNPNFIQGRSIWDVLKSSPLILTDNDENLSVLNNGNVVIFINGKRQYISMQSLVEMLKARPADDIQQLEIIPMPTAQYNVPQGASIINIVFKKGTNYTKGYVNSTSSYRSLFSEMLAAGITHQKEKWSYDINAEGDYKQFKIRQKSNLYDPQLPLQWTTTQTTQVTYPNLDGSIQLTYQPSKNTELTLFHESNYVSAQPDHYSSDAFTSYLQTMNGSQDSTDRSLINRKINYYEANSVLQYDWTNTDQQKKFEFILSHVYVSYDQSITYLFQNLKSGNLKSSSNLYQYLPSFNNNISARISYTQPIWKKVIFSIGMEYDHSYAHNQVNWSQIVSGQYQPIDSLNLLYHLPEDVYEGFFNFQIPISQKFSLNAGLRASHTRDNGKLNGASVYDSHYNNFIPILQFSYQPSQNHQFTYSLEDGIYRPSFWDLVPYFRYSSSNVITQNAASLQKTTYFKNFLTYTYRQKHVFMLYNNFMYHPISNNGYPYVTQDGKLLLASTNLKYDNLASVSYNSSFAFFKGIWNLSPYVYVTYHTIRGKDSTAFLKNDLLWMGIILNSQLTLSRKKMWFAQIYPYFTTPSSGDNSFYKDLHAIFLLNVSLIKKIKNWTLLLQANDLANTSSYQTRRYIFQDPQIDYRLQQYFLMPQFQIRISWNFGNQKISSGNVNTRAIEEIKRRAGTNL</sequence>
<comment type="subcellular location">
    <subcellularLocation>
        <location evidence="1">Cell outer membrane</location>
    </subcellularLocation>
</comment>
<proteinExistence type="predicted"/>
<keyword evidence="3" id="KW-0998">Cell outer membrane</keyword>
<dbReference type="InterPro" id="IPR041700">
    <property type="entry name" value="OMP_b-brl_3"/>
</dbReference>
<dbReference type="EMBL" id="PGFG01000001">
    <property type="protein sequence ID" value="PJJ75850.1"/>
    <property type="molecule type" value="Genomic_DNA"/>
</dbReference>
<evidence type="ECO:0000256" key="1">
    <source>
        <dbReference type="ARBA" id="ARBA00004442"/>
    </source>
</evidence>
<dbReference type="InterPro" id="IPR008969">
    <property type="entry name" value="CarboxyPept-like_regulatory"/>
</dbReference>
<reference evidence="5 6" key="1">
    <citation type="submission" date="2017-11" db="EMBL/GenBank/DDBJ databases">
        <title>Genomic Encyclopedia of Archaeal and Bacterial Type Strains, Phase II (KMG-II): From Individual Species to Whole Genera.</title>
        <authorList>
            <person name="Goeker M."/>
        </authorList>
    </citation>
    <scope>NUCLEOTIDE SEQUENCE [LARGE SCALE GENOMIC DNA]</scope>
    <source>
        <strain evidence="5 6">DSM 27268</strain>
    </source>
</reference>
<evidence type="ECO:0000313" key="6">
    <source>
        <dbReference type="Proteomes" id="UP000230000"/>
    </source>
</evidence>
<dbReference type="Gene3D" id="2.40.170.20">
    <property type="entry name" value="TonB-dependent receptor, beta-barrel domain"/>
    <property type="match status" value="1"/>
</dbReference>
<evidence type="ECO:0000313" key="5">
    <source>
        <dbReference type="EMBL" id="PJJ75850.1"/>
    </source>
</evidence>
<name>A0A2M9CVB0_9BACT</name>
<comment type="caution">
    <text evidence="5">The sequence shown here is derived from an EMBL/GenBank/DDBJ whole genome shotgun (WGS) entry which is preliminary data.</text>
</comment>
<evidence type="ECO:0000256" key="2">
    <source>
        <dbReference type="ARBA" id="ARBA00023136"/>
    </source>
</evidence>
<keyword evidence="6" id="KW-1185">Reference proteome</keyword>
<gene>
    <name evidence="5" type="ORF">BXY57_1442</name>
</gene>
<dbReference type="AlphaFoldDB" id="A0A2M9CVB0"/>
<dbReference type="Pfam" id="PF14905">
    <property type="entry name" value="OMP_b-brl_3"/>
    <property type="match status" value="1"/>
</dbReference>
<evidence type="ECO:0000256" key="3">
    <source>
        <dbReference type="ARBA" id="ARBA00023237"/>
    </source>
</evidence>
<protein>
    <submittedName>
        <fullName evidence="5">Outer membrane receptor protein involved in Fe transport</fullName>
    </submittedName>
</protein>
<dbReference type="RefSeq" id="WP_100314403.1">
    <property type="nucleotide sequence ID" value="NZ_PGFG01000001.1"/>
</dbReference>
<dbReference type="GO" id="GO:0009279">
    <property type="term" value="C:cell outer membrane"/>
    <property type="evidence" value="ECO:0007669"/>
    <property type="project" value="UniProtKB-SubCell"/>
</dbReference>
<organism evidence="5 6">
    <name type="scientific">Thermoflavifilum aggregans</name>
    <dbReference type="NCBI Taxonomy" id="454188"/>
    <lineage>
        <taxon>Bacteria</taxon>
        <taxon>Pseudomonadati</taxon>
        <taxon>Bacteroidota</taxon>
        <taxon>Chitinophagia</taxon>
        <taxon>Chitinophagales</taxon>
        <taxon>Chitinophagaceae</taxon>
        <taxon>Thermoflavifilum</taxon>
    </lineage>
</organism>
<dbReference type="SUPFAM" id="SSF49464">
    <property type="entry name" value="Carboxypeptidase regulatory domain-like"/>
    <property type="match status" value="1"/>
</dbReference>
<accession>A0A2M9CVB0</accession>
<dbReference type="Pfam" id="PF13715">
    <property type="entry name" value="CarbopepD_reg_2"/>
    <property type="match status" value="1"/>
</dbReference>
<keyword evidence="5" id="KW-0675">Receptor</keyword>
<dbReference type="InterPro" id="IPR036942">
    <property type="entry name" value="Beta-barrel_TonB_sf"/>
</dbReference>